<keyword evidence="2 5" id="KW-0238">DNA-binding</keyword>
<dbReference type="PANTHER" id="PTHR43280:SF2">
    <property type="entry name" value="HTH-TYPE TRANSCRIPTIONAL REGULATOR EXSA"/>
    <property type="match status" value="1"/>
</dbReference>
<keyword evidence="1" id="KW-0805">Transcription regulation</keyword>
<dbReference type="PANTHER" id="PTHR43280">
    <property type="entry name" value="ARAC-FAMILY TRANSCRIPTIONAL REGULATOR"/>
    <property type="match status" value="1"/>
</dbReference>
<accession>A0A1I1K2S2</accession>
<name>A0A1I1K2S2_RUMAL</name>
<dbReference type="AlphaFoldDB" id="A0A1I1K2S2"/>
<dbReference type="OrthoDB" id="9778008at2"/>
<dbReference type="RefSeq" id="WP_074961293.1">
    <property type="nucleotide sequence ID" value="NZ_FOKQ01000014.1"/>
</dbReference>
<evidence type="ECO:0000313" key="5">
    <source>
        <dbReference type="EMBL" id="SFC51910.1"/>
    </source>
</evidence>
<dbReference type="SMART" id="SM00342">
    <property type="entry name" value="HTH_ARAC"/>
    <property type="match status" value="1"/>
</dbReference>
<dbReference type="Gene3D" id="1.10.10.60">
    <property type="entry name" value="Homeodomain-like"/>
    <property type="match status" value="2"/>
</dbReference>
<organism evidence="5 6">
    <name type="scientific">Ruminococcus albus</name>
    <dbReference type="NCBI Taxonomy" id="1264"/>
    <lineage>
        <taxon>Bacteria</taxon>
        <taxon>Bacillati</taxon>
        <taxon>Bacillota</taxon>
        <taxon>Clostridia</taxon>
        <taxon>Eubacteriales</taxon>
        <taxon>Oscillospiraceae</taxon>
        <taxon>Ruminococcus</taxon>
    </lineage>
</organism>
<dbReference type="SUPFAM" id="SSF46689">
    <property type="entry name" value="Homeodomain-like"/>
    <property type="match status" value="2"/>
</dbReference>
<feature type="domain" description="HTH araC/xylS-type" evidence="4">
    <location>
        <begin position="158"/>
        <end position="256"/>
    </location>
</feature>
<dbReference type="GO" id="GO:0043565">
    <property type="term" value="F:sequence-specific DNA binding"/>
    <property type="evidence" value="ECO:0007669"/>
    <property type="project" value="InterPro"/>
</dbReference>
<proteinExistence type="predicted"/>
<evidence type="ECO:0000256" key="3">
    <source>
        <dbReference type="ARBA" id="ARBA00023163"/>
    </source>
</evidence>
<evidence type="ECO:0000259" key="4">
    <source>
        <dbReference type="PROSITE" id="PS01124"/>
    </source>
</evidence>
<dbReference type="PROSITE" id="PS01124">
    <property type="entry name" value="HTH_ARAC_FAMILY_2"/>
    <property type="match status" value="1"/>
</dbReference>
<dbReference type="Proteomes" id="UP000182192">
    <property type="component" value="Unassembled WGS sequence"/>
</dbReference>
<gene>
    <name evidence="5" type="ORF">SAMN02910406_01864</name>
</gene>
<protein>
    <submittedName>
        <fullName evidence="5">AraC-type DNA-binding protein</fullName>
    </submittedName>
</protein>
<dbReference type="InterPro" id="IPR018060">
    <property type="entry name" value="HTH_AraC"/>
</dbReference>
<evidence type="ECO:0000313" key="6">
    <source>
        <dbReference type="Proteomes" id="UP000182192"/>
    </source>
</evidence>
<dbReference type="EMBL" id="FOKQ01000014">
    <property type="protein sequence ID" value="SFC51910.1"/>
    <property type="molecule type" value="Genomic_DNA"/>
</dbReference>
<evidence type="ECO:0000256" key="1">
    <source>
        <dbReference type="ARBA" id="ARBA00023015"/>
    </source>
</evidence>
<evidence type="ECO:0000256" key="2">
    <source>
        <dbReference type="ARBA" id="ARBA00023125"/>
    </source>
</evidence>
<sequence length="258" mass="30251">MKAYMLGWHTKHSPYLCKERPNGIHGMQILLLRSKARIAMGDNFFNVEENTVFIIDSCYPHSLYGVGTEYIDDWIRFDLEDDDRDFLESLGIERNVPIKLDSNIVSDLIKICTDIFESDKSEKEETLRCLIKAIFFNIKSCCNSDTKKHRSQYENELDEIRRQIYDDPSADWSVAKIAQNMNLSVSHFQRLYKQRYGIPCMKDILTSRMEYAKQLLLTTELSTTEIAEKCGYYDYAHFSKVFSKYACDSPAKYRKNNR</sequence>
<dbReference type="InterPro" id="IPR009057">
    <property type="entry name" value="Homeodomain-like_sf"/>
</dbReference>
<dbReference type="Pfam" id="PF12833">
    <property type="entry name" value="HTH_18"/>
    <property type="match status" value="1"/>
</dbReference>
<reference evidence="5 6" key="1">
    <citation type="submission" date="2016-10" db="EMBL/GenBank/DDBJ databases">
        <authorList>
            <person name="de Groot N.N."/>
        </authorList>
    </citation>
    <scope>NUCLEOTIDE SEQUENCE [LARGE SCALE GENOMIC DNA]</scope>
    <source>
        <strain evidence="5 6">AR67</strain>
    </source>
</reference>
<dbReference type="GO" id="GO:0003700">
    <property type="term" value="F:DNA-binding transcription factor activity"/>
    <property type="evidence" value="ECO:0007669"/>
    <property type="project" value="InterPro"/>
</dbReference>
<keyword evidence="3" id="KW-0804">Transcription</keyword>